<dbReference type="PANTHER" id="PTHR13194">
    <property type="entry name" value="COMPLEX I INTERMEDIATE-ASSOCIATED PROTEIN 30"/>
    <property type="match status" value="1"/>
</dbReference>
<comment type="caution">
    <text evidence="3">The sequence shown here is derived from an EMBL/GenBank/DDBJ whole genome shotgun (WGS) entry which is preliminary data.</text>
</comment>
<reference evidence="3 4" key="1">
    <citation type="submission" date="2024-05" db="EMBL/GenBank/DDBJ databases">
        <authorList>
            <person name="Duchaud E."/>
        </authorList>
    </citation>
    <scope>NUCLEOTIDE SEQUENCE [LARGE SCALE GENOMIC DNA]</scope>
    <source>
        <strain evidence="3">Ena-SAMPLE-TAB-13-05-2024-13:56:06:370-140302</strain>
    </source>
</reference>
<organism evidence="3 4">
    <name type="scientific">Tenacibaculum platacis</name>
    <dbReference type="NCBI Taxonomy" id="3137852"/>
    <lineage>
        <taxon>Bacteria</taxon>
        <taxon>Pseudomonadati</taxon>
        <taxon>Bacteroidota</taxon>
        <taxon>Flavobacteriia</taxon>
        <taxon>Flavobacteriales</taxon>
        <taxon>Flavobacteriaceae</taxon>
        <taxon>Tenacibaculum</taxon>
    </lineage>
</organism>
<evidence type="ECO:0000313" key="4">
    <source>
        <dbReference type="Proteomes" id="UP001497416"/>
    </source>
</evidence>
<dbReference type="PANTHER" id="PTHR13194:SF19">
    <property type="entry name" value="NAD(P)-BINDING ROSSMANN-FOLD SUPERFAMILY PROTEIN"/>
    <property type="match status" value="1"/>
</dbReference>
<dbReference type="InterPro" id="IPR013857">
    <property type="entry name" value="NADH-UbQ_OxRdtase-assoc_prot30"/>
</dbReference>
<evidence type="ECO:0000256" key="1">
    <source>
        <dbReference type="ARBA" id="ARBA00007884"/>
    </source>
</evidence>
<dbReference type="RefSeq" id="WP_348711926.1">
    <property type="nucleotide sequence ID" value="NZ_CAXIXY010000004.1"/>
</dbReference>
<feature type="domain" description="NADH:ubiquinone oxidoreductase intermediate-associated protein 30" evidence="2">
    <location>
        <begin position="21"/>
        <end position="171"/>
    </location>
</feature>
<accession>A0ABP1ELQ9</accession>
<dbReference type="SUPFAM" id="SSF49785">
    <property type="entry name" value="Galactose-binding domain-like"/>
    <property type="match status" value="1"/>
</dbReference>
<dbReference type="Proteomes" id="UP001497416">
    <property type="component" value="Unassembled WGS sequence"/>
</dbReference>
<comment type="similarity">
    <text evidence="1">Belongs to the CIA30 family.</text>
</comment>
<evidence type="ECO:0000313" key="3">
    <source>
        <dbReference type="EMBL" id="CAL2085249.1"/>
    </source>
</evidence>
<sequence>MKYALTFLCLISLLKVETMLFDFTKTCNISDWRITNDDVMGGISTSKISLNTDGNGIFYGNVSTENNGGFAMTRLPVSVDLNEDTKKIVLRIKGDKKNYQLRIKSKSYQRYWYVHPLKTNGDWEILELKLEDFYPSYRGYKLNKANFNWDRIEEVAILIGNKRDENFKLEIDYISIL</sequence>
<protein>
    <submittedName>
        <fullName evidence="3">NADH dehydrogenase (Ubiquinone) 1 alpha subcomplex assembly factor 1</fullName>
    </submittedName>
</protein>
<dbReference type="InterPro" id="IPR008979">
    <property type="entry name" value="Galactose-bd-like_sf"/>
</dbReference>
<dbReference type="EMBL" id="CAXIXY010000004">
    <property type="protein sequence ID" value="CAL2085249.1"/>
    <property type="molecule type" value="Genomic_DNA"/>
</dbReference>
<dbReference type="InterPro" id="IPR039131">
    <property type="entry name" value="NDUFAF1"/>
</dbReference>
<gene>
    <name evidence="3" type="ORF">T190607A01A_20441</name>
</gene>
<evidence type="ECO:0000259" key="2">
    <source>
        <dbReference type="Pfam" id="PF08547"/>
    </source>
</evidence>
<keyword evidence="4" id="KW-1185">Reference proteome</keyword>
<dbReference type="Pfam" id="PF08547">
    <property type="entry name" value="CIA30"/>
    <property type="match status" value="1"/>
</dbReference>
<name>A0ABP1ELQ9_9FLAO</name>
<proteinExistence type="inferred from homology"/>